<dbReference type="PANTHER" id="PTHR36809">
    <property type="entry name" value="TRANSMEMBRANE PROTEIN"/>
    <property type="match status" value="1"/>
</dbReference>
<name>A0A0G4HS65_9ALVE</name>
<organism evidence="3">
    <name type="scientific">Chromera velia CCMP2878</name>
    <dbReference type="NCBI Taxonomy" id="1169474"/>
    <lineage>
        <taxon>Eukaryota</taxon>
        <taxon>Sar</taxon>
        <taxon>Alveolata</taxon>
        <taxon>Colpodellida</taxon>
        <taxon>Chromeraceae</taxon>
        <taxon>Chromera</taxon>
    </lineage>
</organism>
<dbReference type="VEuPathDB" id="CryptoDB:Cvel_30901"/>
<evidence type="ECO:0008006" key="4">
    <source>
        <dbReference type="Google" id="ProtNLM"/>
    </source>
</evidence>
<evidence type="ECO:0000313" key="3">
    <source>
        <dbReference type="EMBL" id="CEM47163.1"/>
    </source>
</evidence>
<reference evidence="3" key="1">
    <citation type="submission" date="2014-11" db="EMBL/GenBank/DDBJ databases">
        <authorList>
            <person name="Otto D Thomas"/>
            <person name="Naeem Raeece"/>
        </authorList>
    </citation>
    <scope>NUCLEOTIDE SEQUENCE</scope>
</reference>
<protein>
    <recommendedName>
        <fullName evidence="4">Viral late gene transcription factor 3 zinc ribbon domain-containing protein</fullName>
    </recommendedName>
</protein>
<dbReference type="AlphaFoldDB" id="A0A0G4HS65"/>
<evidence type="ECO:0000256" key="1">
    <source>
        <dbReference type="SAM" id="Phobius"/>
    </source>
</evidence>
<dbReference type="InterPro" id="IPR036410">
    <property type="entry name" value="HSP_DnaJ_Cys-rich_dom_sf"/>
</dbReference>
<keyword evidence="1" id="KW-1133">Transmembrane helix</keyword>
<keyword evidence="1" id="KW-0472">Membrane</keyword>
<sequence>MRVTLSSHFLLLSSSTAAFGFSHNDNNVFGHRDFSGSPLRSQRRRASPRHVLRSESTWANVDVERVGGELPAVPEPSISLFSQAEDGPDLFSTLPTVFQADGGGALSASELEDMNRNALLVSSLYLIPFVYASTIFVSAILKQRKCKRCDGTGLVVMRTSSEGRETKCPDCGGWLPWKGWDAFWLVRDWDQEGKEKET</sequence>
<keyword evidence="2" id="KW-0732">Signal</keyword>
<gene>
    <name evidence="3" type="ORF">Cvel_30901</name>
</gene>
<keyword evidence="1" id="KW-0812">Transmembrane</keyword>
<dbReference type="PANTHER" id="PTHR36809:SF1">
    <property type="entry name" value="TRANSMEMBRANE PROTEIN"/>
    <property type="match status" value="1"/>
</dbReference>
<accession>A0A0G4HS65</accession>
<dbReference type="EMBL" id="CDMZ01003662">
    <property type="protein sequence ID" value="CEM47163.1"/>
    <property type="molecule type" value="Genomic_DNA"/>
</dbReference>
<proteinExistence type="predicted"/>
<evidence type="ECO:0000256" key="2">
    <source>
        <dbReference type="SAM" id="SignalP"/>
    </source>
</evidence>
<feature type="transmembrane region" description="Helical" evidence="1">
    <location>
        <begin position="119"/>
        <end position="141"/>
    </location>
</feature>
<dbReference type="SUPFAM" id="SSF57938">
    <property type="entry name" value="DnaJ/Hsp40 cysteine-rich domain"/>
    <property type="match status" value="1"/>
</dbReference>
<feature type="chain" id="PRO_5005191787" description="Viral late gene transcription factor 3 zinc ribbon domain-containing protein" evidence="2">
    <location>
        <begin position="19"/>
        <end position="198"/>
    </location>
</feature>
<feature type="signal peptide" evidence="2">
    <location>
        <begin position="1"/>
        <end position="18"/>
    </location>
</feature>